<dbReference type="EMBL" id="BMPZ01000002">
    <property type="protein sequence ID" value="GGI77317.1"/>
    <property type="molecule type" value="Genomic_DNA"/>
</dbReference>
<keyword evidence="3" id="KW-0645">Protease</keyword>
<evidence type="ECO:0000313" key="13">
    <source>
        <dbReference type="Proteomes" id="UP000613743"/>
    </source>
</evidence>
<dbReference type="NCBIfam" id="TIGR01887">
    <property type="entry name" value="dipeptidaselike"/>
    <property type="match status" value="1"/>
</dbReference>
<keyword evidence="9" id="KW-0170">Cobalt</keyword>
<dbReference type="InterPro" id="IPR050072">
    <property type="entry name" value="Peptidase_M20A"/>
</dbReference>
<dbReference type="InterPro" id="IPR036264">
    <property type="entry name" value="Bact_exopeptidase_dim_dom"/>
</dbReference>
<dbReference type="InterPro" id="IPR010964">
    <property type="entry name" value="M20A_pepV-rel"/>
</dbReference>
<keyword evidence="10" id="KW-0732">Signal</keyword>
<evidence type="ECO:0000256" key="3">
    <source>
        <dbReference type="ARBA" id="ARBA00022670"/>
    </source>
</evidence>
<dbReference type="GO" id="GO:0006526">
    <property type="term" value="P:L-arginine biosynthetic process"/>
    <property type="evidence" value="ECO:0007669"/>
    <property type="project" value="TreeGrafter"/>
</dbReference>
<evidence type="ECO:0000256" key="6">
    <source>
        <dbReference type="ARBA" id="ARBA00022833"/>
    </source>
</evidence>
<evidence type="ECO:0000256" key="10">
    <source>
        <dbReference type="SAM" id="SignalP"/>
    </source>
</evidence>
<dbReference type="AlphaFoldDB" id="A0A917JPN4"/>
<dbReference type="PANTHER" id="PTHR43808">
    <property type="entry name" value="ACETYLORNITHINE DEACETYLASE"/>
    <property type="match status" value="1"/>
</dbReference>
<evidence type="ECO:0000256" key="9">
    <source>
        <dbReference type="ARBA" id="ARBA00023285"/>
    </source>
</evidence>
<comment type="cofactor">
    <cofactor evidence="1">
        <name>Zn(2+)</name>
        <dbReference type="ChEBI" id="CHEBI:29105"/>
    </cofactor>
</comment>
<keyword evidence="4" id="KW-0479">Metal-binding</keyword>
<keyword evidence="8" id="KW-0482">Metalloprotease</keyword>
<protein>
    <submittedName>
        <fullName evidence="12">Dipeptidase</fullName>
    </submittedName>
</protein>
<dbReference type="NCBIfam" id="NF004809">
    <property type="entry name" value="PRK06156.1"/>
    <property type="match status" value="1"/>
</dbReference>
<dbReference type="Pfam" id="PF01546">
    <property type="entry name" value="Peptidase_M20"/>
    <property type="match status" value="1"/>
</dbReference>
<accession>A0A917JPN4</accession>
<dbReference type="RefSeq" id="WP_229779760.1">
    <property type="nucleotide sequence ID" value="NZ_BMPZ01000002.1"/>
</dbReference>
<evidence type="ECO:0000313" key="12">
    <source>
        <dbReference type="EMBL" id="GGI77317.1"/>
    </source>
</evidence>
<dbReference type="Proteomes" id="UP000613743">
    <property type="component" value="Unassembled WGS sequence"/>
</dbReference>
<keyword evidence="6" id="KW-0862">Zinc</keyword>
<keyword evidence="5" id="KW-0378">Hydrolase</keyword>
<feature type="domain" description="Peptidase M20 dimerisation" evidence="11">
    <location>
        <begin position="305"/>
        <end position="394"/>
    </location>
</feature>
<dbReference type="Gene3D" id="3.30.70.360">
    <property type="match status" value="2"/>
</dbReference>
<evidence type="ECO:0000256" key="5">
    <source>
        <dbReference type="ARBA" id="ARBA00022801"/>
    </source>
</evidence>
<evidence type="ECO:0000259" key="11">
    <source>
        <dbReference type="Pfam" id="PF07687"/>
    </source>
</evidence>
<reference evidence="12" key="1">
    <citation type="journal article" date="2014" name="Int. J. Syst. Evol. Microbiol.">
        <title>Complete genome sequence of Corynebacterium casei LMG S-19264T (=DSM 44701T), isolated from a smear-ripened cheese.</title>
        <authorList>
            <consortium name="US DOE Joint Genome Institute (JGI-PGF)"/>
            <person name="Walter F."/>
            <person name="Albersmeier A."/>
            <person name="Kalinowski J."/>
            <person name="Ruckert C."/>
        </authorList>
    </citation>
    <scope>NUCLEOTIDE SEQUENCE</scope>
    <source>
        <strain evidence="12">JCM 30804</strain>
    </source>
</reference>
<feature type="signal peptide" evidence="10">
    <location>
        <begin position="1"/>
        <end position="22"/>
    </location>
</feature>
<keyword evidence="13" id="KW-1185">Reference proteome</keyword>
<dbReference type="GO" id="GO:0006508">
    <property type="term" value="P:proteolysis"/>
    <property type="evidence" value="ECO:0007669"/>
    <property type="project" value="UniProtKB-KW"/>
</dbReference>
<evidence type="ECO:0000256" key="8">
    <source>
        <dbReference type="ARBA" id="ARBA00023049"/>
    </source>
</evidence>
<sequence>MVRLCTVFIVFLSMFLLPITHATPRDSGAQVSEISNQAAQHTSSVYHQAAIDSLAELVTYKTVAKPGLTPTTNPEFIGFKQALARLSQAFGLDYSDHGYVVLIGLGRQQDKVGVITHGDVQPADAEQWQHDPYTLDQHSVPGRLIARGTEDDKGAIVTALYAMKSIKELGIELDKRIELMVYMAEESNWDPLREFLKTFTPADINITIDAKYPVVTAEKGWSKIAFQIPNVLNSAQSITNQKTNQKTDSQPLLTYFGGGYISSQVPQQAKAIVLGANQQMISKLKAAAKTQNQMRYRFEASNNKVTIFAEGKATHSSTPQNGVNALTHLAQVLSEFSWPKSQASLTVAFVNDMIGLGLYAEKFGDIAYADSFMGKMTLAPTIIEQTDTASKVNINLRRPRGKSAELLDEQTMKALVQWQNARQVKLQSIETYWGQPLVVEDAPHLSTLLNVFEQYTGISDPQPVSIGGSTNSKLFPNALSFGPAMPGVEYTGHTENEFITVEQLRLNLKMYAAVLVELAGKPKR</sequence>
<evidence type="ECO:0000256" key="7">
    <source>
        <dbReference type="ARBA" id="ARBA00022997"/>
    </source>
</evidence>
<name>A0A917JPN4_9GAMM</name>
<evidence type="ECO:0000256" key="4">
    <source>
        <dbReference type="ARBA" id="ARBA00022723"/>
    </source>
</evidence>
<gene>
    <name evidence="12" type="ORF">GCM10009332_13370</name>
</gene>
<keyword evidence="7" id="KW-0224">Dipeptidase</keyword>
<evidence type="ECO:0000256" key="1">
    <source>
        <dbReference type="ARBA" id="ARBA00001947"/>
    </source>
</evidence>
<dbReference type="Pfam" id="PF07687">
    <property type="entry name" value="M20_dimer"/>
    <property type="match status" value="1"/>
</dbReference>
<comment type="similarity">
    <text evidence="2">Belongs to the peptidase M20A family.</text>
</comment>
<dbReference type="GO" id="GO:0008237">
    <property type="term" value="F:metallopeptidase activity"/>
    <property type="evidence" value="ECO:0007669"/>
    <property type="project" value="UniProtKB-KW"/>
</dbReference>
<dbReference type="GO" id="GO:0008270">
    <property type="term" value="F:zinc ion binding"/>
    <property type="evidence" value="ECO:0007669"/>
    <property type="project" value="InterPro"/>
</dbReference>
<comment type="caution">
    <text evidence="12">The sequence shown here is derived from an EMBL/GenBank/DDBJ whole genome shotgun (WGS) entry which is preliminary data.</text>
</comment>
<evidence type="ECO:0000256" key="2">
    <source>
        <dbReference type="ARBA" id="ARBA00006247"/>
    </source>
</evidence>
<dbReference type="GO" id="GO:0016805">
    <property type="term" value="F:dipeptidase activity"/>
    <property type="evidence" value="ECO:0007669"/>
    <property type="project" value="UniProtKB-KW"/>
</dbReference>
<dbReference type="InterPro" id="IPR002933">
    <property type="entry name" value="Peptidase_M20"/>
</dbReference>
<proteinExistence type="inferred from homology"/>
<dbReference type="GO" id="GO:0008777">
    <property type="term" value="F:acetylornithine deacetylase activity"/>
    <property type="evidence" value="ECO:0007669"/>
    <property type="project" value="TreeGrafter"/>
</dbReference>
<dbReference type="SUPFAM" id="SSF55031">
    <property type="entry name" value="Bacterial exopeptidase dimerisation domain"/>
    <property type="match status" value="1"/>
</dbReference>
<dbReference type="PANTHER" id="PTHR43808:SF31">
    <property type="entry name" value="N-ACETYL-L-CITRULLINE DEACETYLASE"/>
    <property type="match status" value="1"/>
</dbReference>
<feature type="chain" id="PRO_5036701042" evidence="10">
    <location>
        <begin position="23"/>
        <end position="524"/>
    </location>
</feature>
<dbReference type="InterPro" id="IPR011650">
    <property type="entry name" value="Peptidase_M20_dimer"/>
</dbReference>
<reference evidence="12" key="2">
    <citation type="submission" date="2020-09" db="EMBL/GenBank/DDBJ databases">
        <authorList>
            <person name="Sun Q."/>
            <person name="Ohkuma M."/>
        </authorList>
    </citation>
    <scope>NUCLEOTIDE SEQUENCE</scope>
    <source>
        <strain evidence="12">JCM 30804</strain>
    </source>
</reference>
<dbReference type="SUPFAM" id="SSF53187">
    <property type="entry name" value="Zn-dependent exopeptidases"/>
    <property type="match status" value="1"/>
</dbReference>
<dbReference type="Gene3D" id="3.40.630.10">
    <property type="entry name" value="Zn peptidases"/>
    <property type="match status" value="1"/>
</dbReference>
<organism evidence="12 13">
    <name type="scientific">Shewanella gelidii</name>
    <dbReference type="NCBI Taxonomy" id="1642821"/>
    <lineage>
        <taxon>Bacteria</taxon>
        <taxon>Pseudomonadati</taxon>
        <taxon>Pseudomonadota</taxon>
        <taxon>Gammaproteobacteria</taxon>
        <taxon>Alteromonadales</taxon>
        <taxon>Shewanellaceae</taxon>
        <taxon>Shewanella</taxon>
    </lineage>
</organism>